<keyword evidence="2" id="KW-1185">Reference proteome</keyword>
<dbReference type="Proteomes" id="UP000265520">
    <property type="component" value="Unassembled WGS sequence"/>
</dbReference>
<comment type="caution">
    <text evidence="1">The sequence shown here is derived from an EMBL/GenBank/DDBJ whole genome shotgun (WGS) entry which is preliminary data.</text>
</comment>
<name>A0A392SCN8_9FABA</name>
<reference evidence="1 2" key="1">
    <citation type="journal article" date="2018" name="Front. Plant Sci.">
        <title>Red Clover (Trifolium pratense) and Zigzag Clover (T. medium) - A Picture of Genomic Similarities and Differences.</title>
        <authorList>
            <person name="Dluhosova J."/>
            <person name="Istvanek J."/>
            <person name="Nedelnik J."/>
            <person name="Repkova J."/>
        </authorList>
    </citation>
    <scope>NUCLEOTIDE SEQUENCE [LARGE SCALE GENOMIC DNA]</scope>
    <source>
        <strain evidence="2">cv. 10/8</strain>
        <tissue evidence="1">Leaf</tissue>
    </source>
</reference>
<accession>A0A392SCN8</accession>
<dbReference type="AlphaFoldDB" id="A0A392SCN8"/>
<feature type="non-terminal residue" evidence="1">
    <location>
        <position position="38"/>
    </location>
</feature>
<dbReference type="EMBL" id="LXQA010346517">
    <property type="protein sequence ID" value="MCI45626.1"/>
    <property type="molecule type" value="Genomic_DNA"/>
</dbReference>
<proteinExistence type="predicted"/>
<evidence type="ECO:0000313" key="1">
    <source>
        <dbReference type="EMBL" id="MCI45626.1"/>
    </source>
</evidence>
<organism evidence="1 2">
    <name type="scientific">Trifolium medium</name>
    <dbReference type="NCBI Taxonomy" id="97028"/>
    <lineage>
        <taxon>Eukaryota</taxon>
        <taxon>Viridiplantae</taxon>
        <taxon>Streptophyta</taxon>
        <taxon>Embryophyta</taxon>
        <taxon>Tracheophyta</taxon>
        <taxon>Spermatophyta</taxon>
        <taxon>Magnoliopsida</taxon>
        <taxon>eudicotyledons</taxon>
        <taxon>Gunneridae</taxon>
        <taxon>Pentapetalae</taxon>
        <taxon>rosids</taxon>
        <taxon>fabids</taxon>
        <taxon>Fabales</taxon>
        <taxon>Fabaceae</taxon>
        <taxon>Papilionoideae</taxon>
        <taxon>50 kb inversion clade</taxon>
        <taxon>NPAAA clade</taxon>
        <taxon>Hologalegina</taxon>
        <taxon>IRL clade</taxon>
        <taxon>Trifolieae</taxon>
        <taxon>Trifolium</taxon>
    </lineage>
</organism>
<sequence length="38" mass="4465">MDIDAMKKLKNEDQHDDDVLIKMSFFNISASQYPIPHE</sequence>
<evidence type="ECO:0000313" key="2">
    <source>
        <dbReference type="Proteomes" id="UP000265520"/>
    </source>
</evidence>
<protein>
    <submittedName>
        <fullName evidence="1">Uncharacterized protein</fullName>
    </submittedName>
</protein>